<reference evidence="3" key="2">
    <citation type="submission" date="2002-11" db="EMBL/GenBank/DDBJ databases">
        <title>Oryza sativa nipponbare(GA3) genomic DNA, chromosome 9, BAC clone:B1342C04.</title>
        <authorList>
            <person name="Sasaki T."/>
            <person name="Matsumoto T."/>
            <person name="Katayose Y."/>
        </authorList>
    </citation>
    <scope>NUCLEOTIDE SEQUENCE</scope>
</reference>
<dbReference type="EMBL" id="AP005655">
    <property type="protein sequence ID" value="BAD38278.1"/>
    <property type="molecule type" value="Genomic_DNA"/>
</dbReference>
<gene>
    <name evidence="3" type="ORF">B1342C04.2</name>
    <name evidence="2" type="ORF">P0025H07.21</name>
</gene>
<evidence type="ECO:0000313" key="3">
    <source>
        <dbReference type="EMBL" id="BAD38451.1"/>
    </source>
</evidence>
<protein>
    <submittedName>
        <fullName evidence="3">Uncharacterized protein</fullName>
    </submittedName>
</protein>
<evidence type="ECO:0000313" key="4">
    <source>
        <dbReference type="Proteomes" id="UP000000763"/>
    </source>
</evidence>
<organism evidence="3 4">
    <name type="scientific">Oryza sativa subsp. japonica</name>
    <name type="common">Rice</name>
    <dbReference type="NCBI Taxonomy" id="39947"/>
    <lineage>
        <taxon>Eukaryota</taxon>
        <taxon>Viridiplantae</taxon>
        <taxon>Streptophyta</taxon>
        <taxon>Embryophyta</taxon>
        <taxon>Tracheophyta</taxon>
        <taxon>Spermatophyta</taxon>
        <taxon>Magnoliopsida</taxon>
        <taxon>Liliopsida</taxon>
        <taxon>Poales</taxon>
        <taxon>Poaceae</taxon>
        <taxon>BOP clade</taxon>
        <taxon>Oryzoideae</taxon>
        <taxon>Oryzeae</taxon>
        <taxon>Oryzinae</taxon>
        <taxon>Oryza</taxon>
        <taxon>Oryza sativa</taxon>
    </lineage>
</organism>
<evidence type="ECO:0000256" key="1">
    <source>
        <dbReference type="SAM" id="MobiDB-lite"/>
    </source>
</evidence>
<reference evidence="2" key="1">
    <citation type="submission" date="2002-08" db="EMBL/GenBank/DDBJ databases">
        <title>Oryza sativa nipponbare(GA3) genomic DNA, chromosome 9, PAC clone:P0025H07.</title>
        <authorList>
            <person name="Sasaki T."/>
            <person name="Matsumoto T."/>
            <person name="Katayose Y."/>
        </authorList>
    </citation>
    <scope>NUCLEOTIDE SEQUENCE</scope>
</reference>
<dbReference type="EMBL" id="AP006057">
    <property type="protein sequence ID" value="BAD38451.1"/>
    <property type="molecule type" value="Genomic_DNA"/>
</dbReference>
<reference evidence="4" key="4">
    <citation type="journal article" date="2008" name="Nucleic Acids Res.">
        <title>The rice annotation project database (RAP-DB): 2008 update.</title>
        <authorList>
            <consortium name="The rice annotation project (RAP)"/>
        </authorList>
    </citation>
    <scope>GENOME REANNOTATION</scope>
    <source>
        <strain evidence="4">cv. Nipponbare</strain>
    </source>
</reference>
<dbReference type="AlphaFoldDB" id="Q67TS0"/>
<evidence type="ECO:0000313" key="2">
    <source>
        <dbReference type="EMBL" id="BAD38278.1"/>
    </source>
</evidence>
<proteinExistence type="predicted"/>
<accession>Q67TS0</accession>
<dbReference type="Proteomes" id="UP000000763">
    <property type="component" value="Chromosome 9"/>
</dbReference>
<reference evidence="4" key="3">
    <citation type="journal article" date="2005" name="Nature">
        <title>The map-based sequence of the rice genome.</title>
        <authorList>
            <consortium name="International rice genome sequencing project (IRGSP)"/>
            <person name="Matsumoto T."/>
            <person name="Wu J."/>
            <person name="Kanamori H."/>
            <person name="Katayose Y."/>
            <person name="Fujisawa M."/>
            <person name="Namiki N."/>
            <person name="Mizuno H."/>
            <person name="Yamamoto K."/>
            <person name="Antonio B.A."/>
            <person name="Baba T."/>
            <person name="Sakata K."/>
            <person name="Nagamura Y."/>
            <person name="Aoki H."/>
            <person name="Arikawa K."/>
            <person name="Arita K."/>
            <person name="Bito T."/>
            <person name="Chiden Y."/>
            <person name="Fujitsuka N."/>
            <person name="Fukunaka R."/>
            <person name="Hamada M."/>
            <person name="Harada C."/>
            <person name="Hayashi A."/>
            <person name="Hijishita S."/>
            <person name="Honda M."/>
            <person name="Hosokawa S."/>
            <person name="Ichikawa Y."/>
            <person name="Idonuma A."/>
            <person name="Iijima M."/>
            <person name="Ikeda M."/>
            <person name="Ikeno M."/>
            <person name="Ito K."/>
            <person name="Ito S."/>
            <person name="Ito T."/>
            <person name="Ito Y."/>
            <person name="Ito Y."/>
            <person name="Iwabuchi A."/>
            <person name="Kamiya K."/>
            <person name="Karasawa W."/>
            <person name="Kurita K."/>
            <person name="Katagiri S."/>
            <person name="Kikuta A."/>
            <person name="Kobayashi H."/>
            <person name="Kobayashi N."/>
            <person name="Machita K."/>
            <person name="Maehara T."/>
            <person name="Masukawa M."/>
            <person name="Mizubayashi T."/>
            <person name="Mukai Y."/>
            <person name="Nagasaki H."/>
            <person name="Nagata Y."/>
            <person name="Naito S."/>
            <person name="Nakashima M."/>
            <person name="Nakama Y."/>
            <person name="Nakamichi Y."/>
            <person name="Nakamura M."/>
            <person name="Meguro A."/>
            <person name="Negishi M."/>
            <person name="Ohta I."/>
            <person name="Ohta T."/>
            <person name="Okamoto M."/>
            <person name="Ono N."/>
            <person name="Saji S."/>
            <person name="Sakaguchi M."/>
            <person name="Sakai K."/>
            <person name="Shibata M."/>
            <person name="Shimokawa T."/>
            <person name="Song J."/>
            <person name="Takazaki Y."/>
            <person name="Terasawa K."/>
            <person name="Tsugane M."/>
            <person name="Tsuji K."/>
            <person name="Ueda S."/>
            <person name="Waki K."/>
            <person name="Yamagata H."/>
            <person name="Yamamoto M."/>
            <person name="Yamamoto S."/>
            <person name="Yamane H."/>
            <person name="Yoshiki S."/>
            <person name="Yoshihara R."/>
            <person name="Yukawa K."/>
            <person name="Zhong H."/>
            <person name="Yano M."/>
            <person name="Yuan Q."/>
            <person name="Ouyang S."/>
            <person name="Liu J."/>
            <person name="Jones K.M."/>
            <person name="Gansberger K."/>
            <person name="Moffat K."/>
            <person name="Hill J."/>
            <person name="Bera J."/>
            <person name="Fadrosh D."/>
            <person name="Jin S."/>
            <person name="Johri S."/>
            <person name="Kim M."/>
            <person name="Overton L."/>
            <person name="Reardon M."/>
            <person name="Tsitrin T."/>
            <person name="Vuong H."/>
            <person name="Weaver B."/>
            <person name="Ciecko A."/>
            <person name="Tallon L."/>
            <person name="Jackson J."/>
            <person name="Pai G."/>
            <person name="Aken S.V."/>
            <person name="Utterback T."/>
            <person name="Reidmuller S."/>
            <person name="Feldblyum T."/>
            <person name="Hsiao J."/>
            <person name="Zismann V."/>
            <person name="Iobst S."/>
            <person name="de Vazeille A.R."/>
            <person name="Buell C.R."/>
            <person name="Ying K."/>
            <person name="Li Y."/>
            <person name="Lu T."/>
            <person name="Huang Y."/>
            <person name="Zhao Q."/>
            <person name="Feng Q."/>
            <person name="Zhang L."/>
            <person name="Zhu J."/>
            <person name="Weng Q."/>
            <person name="Mu J."/>
            <person name="Lu Y."/>
            <person name="Fan D."/>
            <person name="Liu Y."/>
            <person name="Guan J."/>
            <person name="Zhang Y."/>
            <person name="Yu S."/>
            <person name="Liu X."/>
            <person name="Zhang Y."/>
            <person name="Hong G."/>
            <person name="Han B."/>
            <person name="Choisne N."/>
            <person name="Demange N."/>
            <person name="Orjeda G."/>
            <person name="Samain S."/>
            <person name="Cattolico L."/>
            <person name="Pelletier E."/>
            <person name="Couloux A."/>
            <person name="Segurens B."/>
            <person name="Wincker P."/>
            <person name="D'Hont A."/>
            <person name="Scarpelli C."/>
            <person name="Weissenbach J."/>
            <person name="Salanoubat M."/>
            <person name="Quetier F."/>
            <person name="Yu Y."/>
            <person name="Kim H.R."/>
            <person name="Rambo T."/>
            <person name="Currie J."/>
            <person name="Collura K."/>
            <person name="Luo M."/>
            <person name="Yang T."/>
            <person name="Ammiraju J.S.S."/>
            <person name="Engler F."/>
            <person name="Soderlund C."/>
            <person name="Wing R.A."/>
            <person name="Palmer L.E."/>
            <person name="de la Bastide M."/>
            <person name="Spiegel L."/>
            <person name="Nascimento L."/>
            <person name="Zutavern T."/>
            <person name="O'Shaughnessy A."/>
            <person name="Dike S."/>
            <person name="Dedhia N."/>
            <person name="Preston R."/>
            <person name="Balija V."/>
            <person name="McCombie W.R."/>
            <person name="Chow T."/>
            <person name="Chen H."/>
            <person name="Chung M."/>
            <person name="Chen C."/>
            <person name="Shaw J."/>
            <person name="Wu H."/>
            <person name="Hsiao K."/>
            <person name="Chao Y."/>
            <person name="Chu M."/>
            <person name="Cheng C."/>
            <person name="Hour A."/>
            <person name="Lee P."/>
            <person name="Lin S."/>
            <person name="Lin Y."/>
            <person name="Liou J."/>
            <person name="Liu S."/>
            <person name="Hsing Y."/>
            <person name="Raghuvanshi S."/>
            <person name="Mohanty A."/>
            <person name="Bharti A.K."/>
            <person name="Gaur A."/>
            <person name="Gupta V."/>
            <person name="Kumar D."/>
            <person name="Ravi V."/>
            <person name="Vij S."/>
            <person name="Kapur A."/>
            <person name="Khurana P."/>
            <person name="Khurana P."/>
            <person name="Khurana J.P."/>
            <person name="Tyagi A.K."/>
            <person name="Gaikwad K."/>
            <person name="Singh A."/>
            <person name="Dalal V."/>
            <person name="Srivastava S."/>
            <person name="Dixit A."/>
            <person name="Pal A.K."/>
            <person name="Ghazi I.A."/>
            <person name="Yadav M."/>
            <person name="Pandit A."/>
            <person name="Bhargava A."/>
            <person name="Sureshbabu K."/>
            <person name="Batra K."/>
            <person name="Sharma T.R."/>
            <person name="Mohapatra T."/>
            <person name="Singh N.K."/>
            <person name="Messing J."/>
            <person name="Nelson A.B."/>
            <person name="Fuks G."/>
            <person name="Kavchok S."/>
            <person name="Keizer G."/>
            <person name="Linton E."/>
            <person name="Llaca V."/>
            <person name="Song R."/>
            <person name="Tanyolac B."/>
            <person name="Young S."/>
            <person name="Ho-Il K."/>
            <person name="Hahn J.H."/>
            <person name="Sangsakoo G."/>
            <person name="Vanavichit A."/>
            <person name="de Mattos Luiz.A.T."/>
            <person name="Zimmer P.D."/>
            <person name="Malone G."/>
            <person name="Dellagostin O."/>
            <person name="de Oliveira A.C."/>
            <person name="Bevan M."/>
            <person name="Bancroft I."/>
            <person name="Minx P."/>
            <person name="Cordum H."/>
            <person name="Wilson R."/>
            <person name="Cheng Z."/>
            <person name="Jin W."/>
            <person name="Jiang J."/>
            <person name="Leong S.A."/>
            <person name="Iwama H."/>
            <person name="Gojobori T."/>
            <person name="Itoh T."/>
            <person name="Niimura Y."/>
            <person name="Fujii Y."/>
            <person name="Habara T."/>
            <person name="Sakai H."/>
            <person name="Sato Y."/>
            <person name="Wilson G."/>
            <person name="Kumar K."/>
            <person name="McCouch S."/>
            <person name="Juretic N."/>
            <person name="Hoen D."/>
            <person name="Wright S."/>
            <person name="Bruskiewich R."/>
            <person name="Bureau T."/>
            <person name="Miyao A."/>
            <person name="Hirochika H."/>
            <person name="Nishikawa T."/>
            <person name="Kadowaki K."/>
            <person name="Sugiura M."/>
            <person name="Burr B."/>
            <person name="Sasaki T."/>
        </authorList>
    </citation>
    <scope>NUCLEOTIDE SEQUENCE [LARGE SCALE GENOMIC DNA]</scope>
    <source>
        <strain evidence="4">cv. Nipponbare</strain>
    </source>
</reference>
<name>Q67TS0_ORYSJ</name>
<feature type="region of interest" description="Disordered" evidence="1">
    <location>
        <begin position="1"/>
        <end position="59"/>
    </location>
</feature>
<sequence length="59" mass="6350">MRMQGELAACRPDGVVQPPSPAGPGEPSHTRHVTPLTSYMYGKGGGDWPVEEMDKGRNL</sequence>